<gene>
    <name evidence="2" type="ORF">QJS10_CPA09g00086</name>
</gene>
<keyword evidence="3" id="KW-1185">Reference proteome</keyword>
<dbReference type="Proteomes" id="UP001180020">
    <property type="component" value="Unassembled WGS sequence"/>
</dbReference>
<evidence type="ECO:0000256" key="1">
    <source>
        <dbReference type="SAM" id="MobiDB-lite"/>
    </source>
</evidence>
<feature type="region of interest" description="Disordered" evidence="1">
    <location>
        <begin position="107"/>
        <end position="148"/>
    </location>
</feature>
<dbReference type="PANTHER" id="PTHR33108:SF32">
    <property type="entry name" value="DUF1677 FAMILY PROTEIN (DUF1677)"/>
    <property type="match status" value="1"/>
</dbReference>
<protein>
    <recommendedName>
        <fullName evidence="4">DUF1677 family protein</fullName>
    </recommendedName>
</protein>
<feature type="compositionally biased region" description="Basic and acidic residues" evidence="1">
    <location>
        <begin position="107"/>
        <end position="116"/>
    </location>
</feature>
<sequence length="148" mass="16054">MSATVLSDPSGSAEAANETVRCECCGFAEECTQGYIDRVREKFLGRWICGLCAEAVKDEILRSSVSMEEAMDRHVAFCGKFRSAAAAPPPTAEDFMAAVRQLLLRRRGLDSPREMRSMPNSPRNGGGRGRRVALARSGSCTSDFGSLK</sequence>
<dbReference type="InterPro" id="IPR012876">
    <property type="entry name" value="DUF1677_pln"/>
</dbReference>
<comment type="caution">
    <text evidence="2">The sequence shown here is derived from an EMBL/GenBank/DDBJ whole genome shotgun (WGS) entry which is preliminary data.</text>
</comment>
<accession>A0AAV9E6X5</accession>
<dbReference type="EMBL" id="JAUJYO010000009">
    <property type="protein sequence ID" value="KAK1309032.1"/>
    <property type="molecule type" value="Genomic_DNA"/>
</dbReference>
<feature type="compositionally biased region" description="Polar residues" evidence="1">
    <location>
        <begin position="138"/>
        <end position="148"/>
    </location>
</feature>
<evidence type="ECO:0000313" key="2">
    <source>
        <dbReference type="EMBL" id="KAK1309032.1"/>
    </source>
</evidence>
<name>A0AAV9E6X5_ACOCL</name>
<organism evidence="2 3">
    <name type="scientific">Acorus calamus</name>
    <name type="common">Sweet flag</name>
    <dbReference type="NCBI Taxonomy" id="4465"/>
    <lineage>
        <taxon>Eukaryota</taxon>
        <taxon>Viridiplantae</taxon>
        <taxon>Streptophyta</taxon>
        <taxon>Embryophyta</taxon>
        <taxon>Tracheophyta</taxon>
        <taxon>Spermatophyta</taxon>
        <taxon>Magnoliopsida</taxon>
        <taxon>Liliopsida</taxon>
        <taxon>Acoraceae</taxon>
        <taxon>Acorus</taxon>
    </lineage>
</organism>
<evidence type="ECO:0008006" key="4">
    <source>
        <dbReference type="Google" id="ProtNLM"/>
    </source>
</evidence>
<dbReference type="AlphaFoldDB" id="A0AAV9E6X5"/>
<proteinExistence type="predicted"/>
<dbReference type="Pfam" id="PF07911">
    <property type="entry name" value="DUF1677"/>
    <property type="match status" value="1"/>
</dbReference>
<reference evidence="2" key="1">
    <citation type="journal article" date="2023" name="Nat. Commun.">
        <title>Diploid and tetraploid genomes of Acorus and the evolution of monocots.</title>
        <authorList>
            <person name="Ma L."/>
            <person name="Liu K.W."/>
            <person name="Li Z."/>
            <person name="Hsiao Y.Y."/>
            <person name="Qi Y."/>
            <person name="Fu T."/>
            <person name="Tang G.D."/>
            <person name="Zhang D."/>
            <person name="Sun W.H."/>
            <person name="Liu D.K."/>
            <person name="Li Y."/>
            <person name="Chen G.Z."/>
            <person name="Liu X.D."/>
            <person name="Liao X.Y."/>
            <person name="Jiang Y.T."/>
            <person name="Yu X."/>
            <person name="Hao Y."/>
            <person name="Huang J."/>
            <person name="Zhao X.W."/>
            <person name="Ke S."/>
            <person name="Chen Y.Y."/>
            <person name="Wu W.L."/>
            <person name="Hsu J.L."/>
            <person name="Lin Y.F."/>
            <person name="Huang M.D."/>
            <person name="Li C.Y."/>
            <person name="Huang L."/>
            <person name="Wang Z.W."/>
            <person name="Zhao X."/>
            <person name="Zhong W.Y."/>
            <person name="Peng D.H."/>
            <person name="Ahmad S."/>
            <person name="Lan S."/>
            <person name="Zhang J.S."/>
            <person name="Tsai W.C."/>
            <person name="Van de Peer Y."/>
            <person name="Liu Z.J."/>
        </authorList>
    </citation>
    <scope>NUCLEOTIDE SEQUENCE</scope>
    <source>
        <strain evidence="2">CP</strain>
    </source>
</reference>
<dbReference type="PANTHER" id="PTHR33108">
    <property type="entry name" value="OS01G0745000 PROTEIN"/>
    <property type="match status" value="1"/>
</dbReference>
<reference evidence="2" key="2">
    <citation type="submission" date="2023-06" db="EMBL/GenBank/DDBJ databases">
        <authorList>
            <person name="Ma L."/>
            <person name="Liu K.-W."/>
            <person name="Li Z."/>
            <person name="Hsiao Y.-Y."/>
            <person name="Qi Y."/>
            <person name="Fu T."/>
            <person name="Tang G."/>
            <person name="Zhang D."/>
            <person name="Sun W.-H."/>
            <person name="Liu D.-K."/>
            <person name="Li Y."/>
            <person name="Chen G.-Z."/>
            <person name="Liu X.-D."/>
            <person name="Liao X.-Y."/>
            <person name="Jiang Y.-T."/>
            <person name="Yu X."/>
            <person name="Hao Y."/>
            <person name="Huang J."/>
            <person name="Zhao X.-W."/>
            <person name="Ke S."/>
            <person name="Chen Y.-Y."/>
            <person name="Wu W.-L."/>
            <person name="Hsu J.-L."/>
            <person name="Lin Y.-F."/>
            <person name="Huang M.-D."/>
            <person name="Li C.-Y."/>
            <person name="Huang L."/>
            <person name="Wang Z.-W."/>
            <person name="Zhao X."/>
            <person name="Zhong W.-Y."/>
            <person name="Peng D.-H."/>
            <person name="Ahmad S."/>
            <person name="Lan S."/>
            <person name="Zhang J.-S."/>
            <person name="Tsai W.-C."/>
            <person name="Van De Peer Y."/>
            <person name="Liu Z.-J."/>
        </authorList>
    </citation>
    <scope>NUCLEOTIDE SEQUENCE</scope>
    <source>
        <strain evidence="2">CP</strain>
        <tissue evidence="2">Leaves</tissue>
    </source>
</reference>
<evidence type="ECO:0000313" key="3">
    <source>
        <dbReference type="Proteomes" id="UP001180020"/>
    </source>
</evidence>